<keyword evidence="3" id="KW-1185">Reference proteome</keyword>
<dbReference type="InterPro" id="IPR011138">
    <property type="entry name" value="Cytochrome_b-558"/>
</dbReference>
<dbReference type="SUPFAM" id="SSF81343">
    <property type="entry name" value="Fumarate reductase respiratory complex transmembrane subunits"/>
    <property type="match status" value="1"/>
</dbReference>
<dbReference type="EMBL" id="CP015772">
    <property type="protein sequence ID" value="ANH82409.1"/>
    <property type="molecule type" value="Genomic_DNA"/>
</dbReference>
<feature type="transmembrane region" description="Helical" evidence="1">
    <location>
        <begin position="21"/>
        <end position="41"/>
    </location>
</feature>
<reference evidence="2 3" key="1">
    <citation type="submission" date="2016-05" db="EMBL/GenBank/DDBJ databases">
        <title>Niabella ginsenosidivorans BS26 whole genome sequencing.</title>
        <authorList>
            <person name="Im W.T."/>
            <person name="Siddiqi M.Z."/>
        </authorList>
    </citation>
    <scope>NUCLEOTIDE SEQUENCE [LARGE SCALE GENOMIC DNA]</scope>
    <source>
        <strain evidence="2 3">BS26</strain>
    </source>
</reference>
<sequence length="241" mass="26998">MNWSQLFTSAVGKKITMALSGIFLILFLIVHAGLNACIWANDGGVMFNEAAHFMGATVVPRVLEIGLFVFFLIHIIQGIVLEIQNRSKRGIGYAVKMGNRGSTWNSRAMGILGALVLIFLVIHLSDFWFPSRFGGLESMYIDTASNQIVPPGTAGGKEYHDLYGEMQHQFTQYPWIIIVYEVGVIALFWHLVHGFQSAFRTLGLTNHKYINLIKGTGVVYSVIICLAFMLMPLSFYFGWIH</sequence>
<feature type="transmembrane region" description="Helical" evidence="1">
    <location>
        <begin position="61"/>
        <end position="83"/>
    </location>
</feature>
<proteinExistence type="predicted"/>
<dbReference type="AlphaFoldDB" id="A0A1A9I5S1"/>
<dbReference type="KEGG" id="nia:A8C56_16820"/>
<dbReference type="NCBIfam" id="TIGR02046">
    <property type="entry name" value="sdhC_b558_fam"/>
    <property type="match status" value="1"/>
</dbReference>
<dbReference type="CDD" id="cd03498">
    <property type="entry name" value="SQR_TypeB_2_TM"/>
    <property type="match status" value="1"/>
</dbReference>
<evidence type="ECO:0000313" key="3">
    <source>
        <dbReference type="Proteomes" id="UP000077667"/>
    </source>
</evidence>
<evidence type="ECO:0000256" key="1">
    <source>
        <dbReference type="SAM" id="Phobius"/>
    </source>
</evidence>
<evidence type="ECO:0000313" key="2">
    <source>
        <dbReference type="EMBL" id="ANH82409.1"/>
    </source>
</evidence>
<dbReference type="RefSeq" id="WP_067758562.1">
    <property type="nucleotide sequence ID" value="NZ_CP015772.1"/>
</dbReference>
<keyword evidence="1" id="KW-1133">Transmembrane helix</keyword>
<dbReference type="GO" id="GO:0016020">
    <property type="term" value="C:membrane"/>
    <property type="evidence" value="ECO:0007669"/>
    <property type="project" value="InterPro"/>
</dbReference>
<feature type="transmembrane region" description="Helical" evidence="1">
    <location>
        <begin position="218"/>
        <end position="239"/>
    </location>
</feature>
<dbReference type="STRING" id="1176587.A8C56_16820"/>
<keyword evidence="1" id="KW-0812">Transmembrane</keyword>
<accession>A0A1A9I5S1</accession>
<feature type="transmembrane region" description="Helical" evidence="1">
    <location>
        <begin position="173"/>
        <end position="192"/>
    </location>
</feature>
<dbReference type="InterPro" id="IPR034804">
    <property type="entry name" value="SQR/QFR_C/D"/>
</dbReference>
<organism evidence="2 3">
    <name type="scientific">Niabella ginsenosidivorans</name>
    <dbReference type="NCBI Taxonomy" id="1176587"/>
    <lineage>
        <taxon>Bacteria</taxon>
        <taxon>Pseudomonadati</taxon>
        <taxon>Bacteroidota</taxon>
        <taxon>Chitinophagia</taxon>
        <taxon>Chitinophagales</taxon>
        <taxon>Chitinophagaceae</taxon>
        <taxon>Niabella</taxon>
    </lineage>
</organism>
<dbReference type="OrthoDB" id="9802842at2"/>
<feature type="transmembrane region" description="Helical" evidence="1">
    <location>
        <begin position="104"/>
        <end position="124"/>
    </location>
</feature>
<dbReference type="Gene3D" id="1.20.1300.10">
    <property type="entry name" value="Fumarate reductase/succinate dehydrogenase, transmembrane subunit"/>
    <property type="match status" value="1"/>
</dbReference>
<dbReference type="Proteomes" id="UP000077667">
    <property type="component" value="Chromosome"/>
</dbReference>
<keyword evidence="1" id="KW-0472">Membrane</keyword>
<name>A0A1A9I5S1_9BACT</name>
<gene>
    <name evidence="2" type="ORF">A8C56_16820</name>
</gene>
<protein>
    <submittedName>
        <fullName evidence="2">Succinate dehydrogenase</fullName>
    </submittedName>
</protein>